<evidence type="ECO:0008006" key="6">
    <source>
        <dbReference type="Google" id="ProtNLM"/>
    </source>
</evidence>
<dbReference type="EMBL" id="MU839838">
    <property type="protein sequence ID" value="KAK1753251.1"/>
    <property type="molecule type" value="Genomic_DNA"/>
</dbReference>
<keyword evidence="5" id="KW-1185">Reference proteome</keyword>
<organism evidence="4 5">
    <name type="scientific">Echria macrotheca</name>
    <dbReference type="NCBI Taxonomy" id="438768"/>
    <lineage>
        <taxon>Eukaryota</taxon>
        <taxon>Fungi</taxon>
        <taxon>Dikarya</taxon>
        <taxon>Ascomycota</taxon>
        <taxon>Pezizomycotina</taxon>
        <taxon>Sordariomycetes</taxon>
        <taxon>Sordariomycetidae</taxon>
        <taxon>Sordariales</taxon>
        <taxon>Schizotheciaceae</taxon>
        <taxon>Echria</taxon>
    </lineage>
</organism>
<keyword evidence="1" id="KW-0677">Repeat</keyword>
<dbReference type="AlphaFoldDB" id="A0AAJ0F3A4"/>
<dbReference type="Pfam" id="PF22939">
    <property type="entry name" value="WHD_GPIID"/>
    <property type="match status" value="1"/>
</dbReference>
<dbReference type="InterPro" id="IPR054471">
    <property type="entry name" value="GPIID_WHD"/>
</dbReference>
<comment type="caution">
    <text evidence="4">The sequence shown here is derived from an EMBL/GenBank/DDBJ whole genome shotgun (WGS) entry which is preliminary data.</text>
</comment>
<dbReference type="Proteomes" id="UP001239445">
    <property type="component" value="Unassembled WGS sequence"/>
</dbReference>
<dbReference type="SUPFAM" id="SSF52540">
    <property type="entry name" value="P-loop containing nucleoside triphosphate hydrolases"/>
    <property type="match status" value="1"/>
</dbReference>
<reference evidence="4" key="1">
    <citation type="submission" date="2023-06" db="EMBL/GenBank/DDBJ databases">
        <title>Genome-scale phylogeny and comparative genomics of the fungal order Sordariales.</title>
        <authorList>
            <consortium name="Lawrence Berkeley National Laboratory"/>
            <person name="Hensen N."/>
            <person name="Bonometti L."/>
            <person name="Westerberg I."/>
            <person name="Brannstrom I.O."/>
            <person name="Guillou S."/>
            <person name="Cros-Aarteil S."/>
            <person name="Calhoun S."/>
            <person name="Haridas S."/>
            <person name="Kuo A."/>
            <person name="Mondo S."/>
            <person name="Pangilinan J."/>
            <person name="Riley R."/>
            <person name="Labutti K."/>
            <person name="Andreopoulos B."/>
            <person name="Lipzen A."/>
            <person name="Chen C."/>
            <person name="Yanf M."/>
            <person name="Daum C."/>
            <person name="Ng V."/>
            <person name="Clum A."/>
            <person name="Steindorff A."/>
            <person name="Ohm R."/>
            <person name="Martin F."/>
            <person name="Silar P."/>
            <person name="Natvig D."/>
            <person name="Lalanne C."/>
            <person name="Gautier V."/>
            <person name="Ament-Velasquez S.L."/>
            <person name="Kruys A."/>
            <person name="Hutchinson M.I."/>
            <person name="Powell A.J."/>
            <person name="Barry K."/>
            <person name="Miller A.N."/>
            <person name="Grigoriev I.V."/>
            <person name="Debuchy R."/>
            <person name="Gladieux P."/>
            <person name="Thoren M.H."/>
            <person name="Johannesson H."/>
        </authorList>
    </citation>
    <scope>NUCLEOTIDE SEQUENCE</scope>
    <source>
        <strain evidence="4">PSN4</strain>
    </source>
</reference>
<feature type="domain" description="Nephrocystin 3-like N-terminal" evidence="3">
    <location>
        <begin position="276"/>
        <end position="429"/>
    </location>
</feature>
<dbReference type="PANTHER" id="PTHR10039">
    <property type="entry name" value="AMELOGENIN"/>
    <property type="match status" value="1"/>
</dbReference>
<evidence type="ECO:0000313" key="5">
    <source>
        <dbReference type="Proteomes" id="UP001239445"/>
    </source>
</evidence>
<feature type="domain" description="GPI inositol-deacylase winged helix" evidence="2">
    <location>
        <begin position="546"/>
        <end position="621"/>
    </location>
</feature>
<accession>A0AAJ0F3A4</accession>
<dbReference type="Pfam" id="PF24883">
    <property type="entry name" value="NPHP3_N"/>
    <property type="match status" value="1"/>
</dbReference>
<name>A0AAJ0F3A4_9PEZI</name>
<dbReference type="InterPro" id="IPR056884">
    <property type="entry name" value="NPHP3-like_N"/>
</dbReference>
<evidence type="ECO:0000313" key="4">
    <source>
        <dbReference type="EMBL" id="KAK1753251.1"/>
    </source>
</evidence>
<evidence type="ECO:0000259" key="3">
    <source>
        <dbReference type="Pfam" id="PF24883"/>
    </source>
</evidence>
<evidence type="ECO:0000256" key="1">
    <source>
        <dbReference type="ARBA" id="ARBA00022737"/>
    </source>
</evidence>
<proteinExistence type="predicted"/>
<dbReference type="InterPro" id="IPR027417">
    <property type="entry name" value="P-loop_NTPase"/>
</dbReference>
<evidence type="ECO:0000259" key="2">
    <source>
        <dbReference type="Pfam" id="PF22939"/>
    </source>
</evidence>
<protein>
    <recommendedName>
        <fullName evidence="6">NACHT domain-containing protein</fullName>
    </recommendedName>
</protein>
<dbReference type="Gene3D" id="3.40.50.300">
    <property type="entry name" value="P-loop containing nucleotide triphosphate hydrolases"/>
    <property type="match status" value="1"/>
</dbReference>
<dbReference type="PANTHER" id="PTHR10039:SF10">
    <property type="entry name" value="NACHT DOMAIN-CONTAINING PROTEIN"/>
    <property type="match status" value="1"/>
</dbReference>
<gene>
    <name evidence="4" type="ORF">QBC47DRAFT_54387</name>
</gene>
<sequence>MSLALQKAAPLTAEVRLGLAISQFEAELSAEQKAALHKDKTALCKSPPTIRDVMQLTAEIDRRAAEKSRGRRCFGPRFTNVLQAIQQFAALGDVVVGGSQNILACGVWSLVRMTLLSIVNLSSYLDKISALLMMAGKSAPRYEEMALLYPRSRNLQSQLFEYFLVVVRLCQQIIKMSKTSVIGQLLSFPSEADLKSYQSNLDQWAKMIKDEVSLLTGQAIKEQSVTLKSLLRLSQHQSDRRRQRARVRVLEACSTYDYQTTWRQIRKAGNSSLLASMKEYQSWKTWGIRSRTLVCAGKLGSGKSVLLANVVDDLNLGPMGGKSPVAYFFCRHDIPESLKAEIILGSLLRQLLQTISDLTPAEKFVEEVGFVRDPEKVEKLLQLQIPHDFKPYFVLDGLDECDGPQAQEVLKILGYLQERFPLRVCISSRLDSANVLLNPGGLAGQSVVTIPEDNPDIGDFINTTLAVFLQSGKLKIGNPTLILEIEDALLRGAQGMFLWVALQLESLCASKTDEQIRLTLSDLPKDLPQTFSRILRESGELGFDYQQKILELVLVAQRPLTTDELREVLSVVPGDTNWDPSRLLNDVHSALACCGCLITVDEEDLTVRLVHHSFKQFLLGEFTDQGTAACRITTEEANGCMGDIIVTYLNYPVFETQLSSTVVPQLQGLADTAPHTVIRSMGTPSHIQRLALKLLESRRKPGFNMGGFLRMPAFILLPHPSTNFTSSRTQNNSGHGTFFSIHHYTQDCEWL</sequence>